<dbReference type="InterPro" id="IPR008854">
    <property type="entry name" value="TPMT"/>
</dbReference>
<dbReference type="Proteomes" id="UP000054988">
    <property type="component" value="Unassembled WGS sequence"/>
</dbReference>
<dbReference type="Gene3D" id="3.40.50.150">
    <property type="entry name" value="Vaccinia Virus protein VP39"/>
    <property type="match status" value="2"/>
</dbReference>
<keyword evidence="1" id="KW-0597">Phosphoprotein</keyword>
<name>A0A0W0F4F2_MONRR</name>
<dbReference type="eggNOG" id="ENOG502QS1V">
    <property type="taxonomic scope" value="Eukaryota"/>
</dbReference>
<dbReference type="GO" id="GO:0008757">
    <property type="term" value="F:S-adenosylmethionine-dependent methyltransferase activity"/>
    <property type="evidence" value="ECO:0007669"/>
    <property type="project" value="InterPro"/>
</dbReference>
<evidence type="ECO:0000313" key="5">
    <source>
        <dbReference type="EMBL" id="KTB31092.1"/>
    </source>
</evidence>
<evidence type="ECO:0000256" key="4">
    <source>
        <dbReference type="ARBA" id="ARBA00022691"/>
    </source>
</evidence>
<dbReference type="GO" id="GO:0032259">
    <property type="term" value="P:methylation"/>
    <property type="evidence" value="ECO:0007669"/>
    <property type="project" value="UniProtKB-KW"/>
</dbReference>
<dbReference type="SUPFAM" id="SSF53335">
    <property type="entry name" value="S-adenosyl-L-methionine-dependent methyltransferases"/>
    <property type="match status" value="1"/>
</dbReference>
<dbReference type="InterPro" id="IPR029063">
    <property type="entry name" value="SAM-dependent_MTases_sf"/>
</dbReference>
<evidence type="ECO:0000256" key="3">
    <source>
        <dbReference type="ARBA" id="ARBA00022679"/>
    </source>
</evidence>
<gene>
    <name evidence="5" type="ORF">WG66_16316</name>
</gene>
<comment type="caution">
    <text evidence="5">The sequence shown here is derived from an EMBL/GenBank/DDBJ whole genome shotgun (WGS) entry which is preliminary data.</text>
</comment>
<evidence type="ECO:0000256" key="2">
    <source>
        <dbReference type="ARBA" id="ARBA00022603"/>
    </source>
</evidence>
<sequence>MSTSDDQRERLRKLIDPQDASSWDEAWKQSITPWDAGQSQPPLVQLFQSNEVDLATNGRAIVPGCGAGYDAIYLASVGFDVIGLDISETALEKAKSLTPSELKNKVQFQSANFFDLKDEKFDLIYDYTCVPMFFYARDLSPGSFFVAIHPMLRSSWGSQMRSLIKPGGYLITLIWPIAPYTDQGPPYYVRPEHYPEVLGDDWEKVLDREDWSAEDRKGNERLIVWRRV</sequence>
<dbReference type="AlphaFoldDB" id="A0A0W0F4F2"/>
<organism evidence="5 6">
    <name type="scientific">Moniliophthora roreri</name>
    <name type="common">Frosty pod rot fungus</name>
    <name type="synonym">Monilia roreri</name>
    <dbReference type="NCBI Taxonomy" id="221103"/>
    <lineage>
        <taxon>Eukaryota</taxon>
        <taxon>Fungi</taxon>
        <taxon>Dikarya</taxon>
        <taxon>Basidiomycota</taxon>
        <taxon>Agaricomycotina</taxon>
        <taxon>Agaricomycetes</taxon>
        <taxon>Agaricomycetidae</taxon>
        <taxon>Agaricales</taxon>
        <taxon>Marasmiineae</taxon>
        <taxon>Marasmiaceae</taxon>
        <taxon>Moniliophthora</taxon>
    </lineage>
</organism>
<keyword evidence="3" id="KW-0808">Transferase</keyword>
<evidence type="ECO:0008006" key="7">
    <source>
        <dbReference type="Google" id="ProtNLM"/>
    </source>
</evidence>
<dbReference type="PROSITE" id="PS51585">
    <property type="entry name" value="SAM_MT_TPMT"/>
    <property type="match status" value="1"/>
</dbReference>
<protein>
    <recommendedName>
        <fullName evidence="7">Thiol methyltransferase 1</fullName>
    </recommendedName>
</protein>
<dbReference type="Pfam" id="PF05724">
    <property type="entry name" value="TPMT"/>
    <property type="match status" value="1"/>
</dbReference>
<keyword evidence="2" id="KW-0489">Methyltransferase</keyword>
<dbReference type="PANTHER" id="PTHR32183:SF6">
    <property type="entry name" value="CYSTEINE SULFINATE DESULFINASE_CYSTEINE DESULFURASE AND RELATED ENZYMES"/>
    <property type="match status" value="1"/>
</dbReference>
<accession>A0A0W0F4F2</accession>
<keyword evidence="4" id="KW-0949">S-adenosyl-L-methionine</keyword>
<dbReference type="CDD" id="cd02440">
    <property type="entry name" value="AdoMet_MTases"/>
    <property type="match status" value="1"/>
</dbReference>
<evidence type="ECO:0000256" key="1">
    <source>
        <dbReference type="ARBA" id="ARBA00022553"/>
    </source>
</evidence>
<proteinExistence type="predicted"/>
<evidence type="ECO:0000313" key="6">
    <source>
        <dbReference type="Proteomes" id="UP000054988"/>
    </source>
</evidence>
<reference evidence="5 6" key="1">
    <citation type="submission" date="2015-12" db="EMBL/GenBank/DDBJ databases">
        <title>Draft genome sequence of Moniliophthora roreri, the causal agent of frosty pod rot of cacao.</title>
        <authorList>
            <person name="Aime M.C."/>
            <person name="Diaz-Valderrama J.R."/>
            <person name="Kijpornyongpan T."/>
            <person name="Phillips-Mora W."/>
        </authorList>
    </citation>
    <scope>NUCLEOTIDE SEQUENCE [LARGE SCALE GENOMIC DNA]</scope>
    <source>
        <strain evidence="5 6">MCA 2952</strain>
    </source>
</reference>
<dbReference type="PANTHER" id="PTHR32183">
    <property type="match status" value="1"/>
</dbReference>
<dbReference type="EMBL" id="LATX01002351">
    <property type="protein sequence ID" value="KTB31092.1"/>
    <property type="molecule type" value="Genomic_DNA"/>
</dbReference>